<feature type="domain" description="SLH" evidence="4">
    <location>
        <begin position="1294"/>
        <end position="1357"/>
    </location>
</feature>
<dbReference type="InterPro" id="IPR036116">
    <property type="entry name" value="FN3_sf"/>
</dbReference>
<sequence length="1424" mass="145459">MKITKKCLALLIALFLFCSSIPISALAAQSGYRLNGVWNSWDGISFIPLTGDDTLVILDKPDKPMKIDVTSPDNANVTIIGVPDNCEDMYVAVANDITLNITNLNITAPDNKSGIELNKADSGADGMTINVSGACNIAGKGMGNGIASNHDQKLKITGNGTLNITGGSPTNGSDGGSGISMVADTSGTLGAGADLTIEGDVTVTATGGDSSASAGSGIAITWGNMQVNGGTVNARGGVSRSSSINDSAGIKLTVPFSNIALGGKLTVEGGGVNATGGNADNVYAGKGMSLANSATISGGTVTAIGGDSVAGTGGLAIYTINQSIGITGGTVTATGGNSTNSNGGSALYTEHQNITITGGSVTATGGNSVNGSGRMALYADQAIAISGGIITATGGHSVNETGGNAIYANQQNIDVTGGTVTVAGGSSDKKNGGVAMYAYGRDINLTGGSVTATGGNGDLNGAHAVFAYAGKVKIENSAAVRAVGGTGAKGLGGAGLRAFGYNSGTNSGLGNTVTVSASAGDVYVRGGQGASAQRPSVLGKDVYVAAGNIGSVVMEGTNPRSIKNIPGGDDLFMVNVSTNPAAAVLVQSVINGALGGSYTYRATTAPDGTACLWLPAGSQTLSATDYLSTTVTLTTDAAQTNPATINKYSAPDAPAASGAIEKIVVNSFTGGATLKLYRTDGRLIATADHVTASVYTFDPVEPSSLGYYITQTVNTMESLHSGTAIAVLRVPTVSAEMGRIDAGNIYPGAAITLYDRDGAVISSAPTDLGTGVFRFAGLTEGSQYYVAQSINGVRSQNSTTVTVPGPGAFVLNATPGNGIVDLTWTSVTDAVYYHVYQGPSHLDRMIVTMPESSYHYRVSGLTNGVSYPFEVKAWDNAERTVLATGQVSATPVSTPGRPAGISAVAGDGQAEVHFTAPDGGGSPITGYKVNVYINGVKQDSLTTSGSNSPISVTGLTNGQAYTFRVVAINGQGESVESEDSAAIIPYRPSNGGGGSGSGSSGTTPAVANAGMDVLVNGKAEKAGALTETKQGDKTVATITVDPAKLEQKLEAEGSHATVTIPVNSGADIIVGELNGQMVKNMESREALLEIKTPMVDYVLPAKEIDIEAISEQIGKEVALKDIQVRISIERSDEATVKVIENAAKTGEFTIVAPPVDFTINCVDGTKAIEVSKFNTFVERTLLIPEGVDPNKITTGVVVEPDGTVRHVPTRVIINNGKHYAVINSLTNSAYTVIWHPIAFQDAEHHWAKEAINNMGSRMVISGVGNGMFEPDREITRAEFAAIVVKGLGLKPGTGTNLYSDVRPAEWYGPFIQTAAAYGIISGYGDGTFGPDDRITREQAMTMMARAMKITGLKAGLKTDESDNLLNGFGDEPQIAVWAKESAAACVKTGIVEGKSRDMLAPKGEITRAEVAVIVQRLLKKSNLI</sequence>
<dbReference type="InterPro" id="IPR003961">
    <property type="entry name" value="FN3_dom"/>
</dbReference>
<organism evidence="5 6">
    <name type="scientific">Heliomicrobium gestii</name>
    <name type="common">Heliobacterium gestii</name>
    <dbReference type="NCBI Taxonomy" id="2699"/>
    <lineage>
        <taxon>Bacteria</taxon>
        <taxon>Bacillati</taxon>
        <taxon>Bacillota</taxon>
        <taxon>Clostridia</taxon>
        <taxon>Eubacteriales</taxon>
        <taxon>Heliobacteriaceae</taxon>
        <taxon>Heliomicrobium</taxon>
    </lineage>
</organism>
<dbReference type="OrthoDB" id="6372180at2"/>
<evidence type="ECO:0000256" key="2">
    <source>
        <dbReference type="SAM" id="SignalP"/>
    </source>
</evidence>
<accession>A0A845LC25</accession>
<comment type="caution">
    <text evidence="5">The sequence shown here is derived from an EMBL/GenBank/DDBJ whole genome shotgun (WGS) entry which is preliminary data.</text>
</comment>
<name>A0A845LC25_HELGE</name>
<dbReference type="PROSITE" id="PS51272">
    <property type="entry name" value="SLH"/>
    <property type="match status" value="3"/>
</dbReference>
<dbReference type="InterPro" id="IPR013783">
    <property type="entry name" value="Ig-like_fold"/>
</dbReference>
<feature type="domain" description="Fibronectin type-III" evidence="3">
    <location>
        <begin position="894"/>
        <end position="987"/>
    </location>
</feature>
<dbReference type="InterPro" id="IPR001119">
    <property type="entry name" value="SLH_dom"/>
</dbReference>
<keyword evidence="2" id="KW-0732">Signal</keyword>
<evidence type="ECO:0000313" key="6">
    <source>
        <dbReference type="Proteomes" id="UP000471031"/>
    </source>
</evidence>
<protein>
    <recommendedName>
        <fullName evidence="7">S-layer homology domain-containing protein</fullName>
    </recommendedName>
</protein>
<dbReference type="SUPFAM" id="SSF49265">
    <property type="entry name" value="Fibronectin type III"/>
    <property type="match status" value="1"/>
</dbReference>
<keyword evidence="1" id="KW-0677">Repeat</keyword>
<evidence type="ECO:0000313" key="5">
    <source>
        <dbReference type="EMBL" id="MZP44367.1"/>
    </source>
</evidence>
<dbReference type="CDD" id="cd00063">
    <property type="entry name" value="FN3"/>
    <property type="match status" value="1"/>
</dbReference>
<feature type="domain" description="SLH" evidence="4">
    <location>
        <begin position="1365"/>
        <end position="1424"/>
    </location>
</feature>
<feature type="domain" description="SLH" evidence="4">
    <location>
        <begin position="1234"/>
        <end position="1293"/>
    </location>
</feature>
<dbReference type="Pfam" id="PF00041">
    <property type="entry name" value="fn3"/>
    <property type="match status" value="1"/>
</dbReference>
<dbReference type="PANTHER" id="PTHR43308">
    <property type="entry name" value="OUTER MEMBRANE PROTEIN ALPHA-RELATED"/>
    <property type="match status" value="1"/>
</dbReference>
<evidence type="ECO:0008006" key="7">
    <source>
        <dbReference type="Google" id="ProtNLM"/>
    </source>
</evidence>
<dbReference type="PROSITE" id="PS50853">
    <property type="entry name" value="FN3"/>
    <property type="match status" value="1"/>
</dbReference>
<reference evidence="5 6" key="1">
    <citation type="submission" date="2020-01" db="EMBL/GenBank/DDBJ databases">
        <title>Whole genome sequence of Heliobacterium gestii DSM 11169.</title>
        <authorList>
            <person name="Kyndt J.A."/>
            <person name="Meyer T.E."/>
        </authorList>
    </citation>
    <scope>NUCLEOTIDE SEQUENCE [LARGE SCALE GENOMIC DNA]</scope>
    <source>
        <strain evidence="5 6">DSM 11169</strain>
    </source>
</reference>
<dbReference type="InterPro" id="IPR051465">
    <property type="entry name" value="Cell_Envelope_Struct_Comp"/>
</dbReference>
<evidence type="ECO:0000259" key="4">
    <source>
        <dbReference type="PROSITE" id="PS51272"/>
    </source>
</evidence>
<keyword evidence="6" id="KW-1185">Reference proteome</keyword>
<evidence type="ECO:0000259" key="3">
    <source>
        <dbReference type="PROSITE" id="PS50853"/>
    </source>
</evidence>
<dbReference type="Gene3D" id="2.60.40.10">
    <property type="entry name" value="Immunoglobulins"/>
    <property type="match status" value="2"/>
</dbReference>
<dbReference type="Proteomes" id="UP000471031">
    <property type="component" value="Unassembled WGS sequence"/>
</dbReference>
<evidence type="ECO:0000256" key="1">
    <source>
        <dbReference type="ARBA" id="ARBA00022737"/>
    </source>
</evidence>
<dbReference type="RefSeq" id="WP_161262934.1">
    <property type="nucleotide sequence ID" value="NZ_JAFBDC010000015.1"/>
</dbReference>
<dbReference type="SMART" id="SM00060">
    <property type="entry name" value="FN3"/>
    <property type="match status" value="2"/>
</dbReference>
<gene>
    <name evidence="5" type="ORF">GTO89_15145</name>
</gene>
<proteinExistence type="predicted"/>
<feature type="signal peptide" evidence="2">
    <location>
        <begin position="1"/>
        <end position="27"/>
    </location>
</feature>
<dbReference type="EMBL" id="WXEX01000015">
    <property type="protein sequence ID" value="MZP44367.1"/>
    <property type="molecule type" value="Genomic_DNA"/>
</dbReference>
<feature type="chain" id="PRO_5032340475" description="S-layer homology domain-containing protein" evidence="2">
    <location>
        <begin position="28"/>
        <end position="1424"/>
    </location>
</feature>
<dbReference type="Pfam" id="PF00395">
    <property type="entry name" value="SLH"/>
    <property type="match status" value="3"/>
</dbReference>
<dbReference type="PANTHER" id="PTHR43308:SF5">
    <property type="entry name" value="S-LAYER PROTEIN _ PEPTIDOGLYCAN ENDO-BETA-N-ACETYLGLUCOSAMINIDASE"/>
    <property type="match status" value="1"/>
</dbReference>